<dbReference type="Proteomes" id="UP001055439">
    <property type="component" value="Chromosome 2"/>
</dbReference>
<dbReference type="AlphaFoldDB" id="A0A9E7F9U5"/>
<dbReference type="Pfam" id="PF06957">
    <property type="entry name" value="COPI_C"/>
    <property type="match status" value="1"/>
</dbReference>
<protein>
    <recommendedName>
        <fullName evidence="1">Coatomer alpha subunit C-terminal domain-containing protein</fullName>
    </recommendedName>
</protein>
<gene>
    <name evidence="2" type="ORF">MUK42_28433</name>
</gene>
<reference evidence="2" key="1">
    <citation type="submission" date="2022-05" db="EMBL/GenBank/DDBJ databases">
        <title>The Musa troglodytarum L. genome provides insights into the mechanism of non-climacteric behaviour and enrichment of carotenoids.</title>
        <authorList>
            <person name="Wang J."/>
        </authorList>
    </citation>
    <scope>NUCLEOTIDE SEQUENCE</scope>
    <source>
        <tissue evidence="2">Leaf</tissue>
    </source>
</reference>
<evidence type="ECO:0000313" key="3">
    <source>
        <dbReference type="Proteomes" id="UP001055439"/>
    </source>
</evidence>
<organism evidence="2 3">
    <name type="scientific">Musa troglodytarum</name>
    <name type="common">fe'i banana</name>
    <dbReference type="NCBI Taxonomy" id="320322"/>
    <lineage>
        <taxon>Eukaryota</taxon>
        <taxon>Viridiplantae</taxon>
        <taxon>Streptophyta</taxon>
        <taxon>Embryophyta</taxon>
        <taxon>Tracheophyta</taxon>
        <taxon>Spermatophyta</taxon>
        <taxon>Magnoliopsida</taxon>
        <taxon>Liliopsida</taxon>
        <taxon>Zingiberales</taxon>
        <taxon>Musaceae</taxon>
        <taxon>Musa</taxon>
    </lineage>
</organism>
<evidence type="ECO:0000313" key="2">
    <source>
        <dbReference type="EMBL" id="URD91361.1"/>
    </source>
</evidence>
<accession>A0A9E7F9U5</accession>
<name>A0A9E7F9U5_9LILI</name>
<sequence>MHSRVKVVGVGESTLETKATTQRHLDTVVPRWADRVLSTPCKFVLEGGKYTEIKTSPEAANNKLGGAFSLNCPNEFETKRNQVKALASTASGRGFLLASVAASSSCGTIRWARLSIALRSTNDPSAASPSTSLSLFSSPENALPRIQIVCAFHADSKVVIAGDNYKINVWNYKTHRGLFSENFNWLAAELGEDVPSLPKGKVNSLLMPPLLLMCSGEWLLLKGNEGSDEELDIVDKEGMMQNVDIVAEIEDEVTNEVTDEGGWDLEDLELPPDVDTSIAAGSSLSVAPTPADSRREADEMEELIEIARECLLGLKM</sequence>
<feature type="domain" description="Coatomer alpha subunit C-terminal" evidence="1">
    <location>
        <begin position="225"/>
        <end position="291"/>
    </location>
</feature>
<dbReference type="GO" id="GO:0016192">
    <property type="term" value="P:vesicle-mediated transport"/>
    <property type="evidence" value="ECO:0007669"/>
    <property type="project" value="InterPro"/>
</dbReference>
<dbReference type="GO" id="GO:0030126">
    <property type="term" value="C:COPI vesicle coat"/>
    <property type="evidence" value="ECO:0007669"/>
    <property type="project" value="InterPro"/>
</dbReference>
<evidence type="ECO:0000259" key="1">
    <source>
        <dbReference type="Pfam" id="PF06957"/>
    </source>
</evidence>
<dbReference type="GO" id="GO:0006886">
    <property type="term" value="P:intracellular protein transport"/>
    <property type="evidence" value="ECO:0007669"/>
    <property type="project" value="InterPro"/>
</dbReference>
<dbReference type="InterPro" id="IPR010714">
    <property type="entry name" value="Coatomer_asu_C"/>
</dbReference>
<dbReference type="GO" id="GO:0005198">
    <property type="term" value="F:structural molecule activity"/>
    <property type="evidence" value="ECO:0007669"/>
    <property type="project" value="InterPro"/>
</dbReference>
<dbReference type="EMBL" id="CP097504">
    <property type="protein sequence ID" value="URD91361.1"/>
    <property type="molecule type" value="Genomic_DNA"/>
</dbReference>
<proteinExistence type="predicted"/>
<keyword evidence="3" id="KW-1185">Reference proteome</keyword>